<sequence>MGKGKKLLRFTTDATVEEGDAEGGGGVNDVKLLHCKRPHIAQQTLGKALSHHCPWHRKMTTTMLQLRPQQMRNESTKLVIPKALYKCMQIFTNTLKVALGNN</sequence>
<organism evidence="1 2">
    <name type="scientific">Globodera rostochiensis</name>
    <name type="common">Golden nematode worm</name>
    <name type="synonym">Heterodera rostochiensis</name>
    <dbReference type="NCBI Taxonomy" id="31243"/>
    <lineage>
        <taxon>Eukaryota</taxon>
        <taxon>Metazoa</taxon>
        <taxon>Ecdysozoa</taxon>
        <taxon>Nematoda</taxon>
        <taxon>Chromadorea</taxon>
        <taxon>Rhabditida</taxon>
        <taxon>Tylenchina</taxon>
        <taxon>Tylenchomorpha</taxon>
        <taxon>Tylenchoidea</taxon>
        <taxon>Heteroderidae</taxon>
        <taxon>Heteroderinae</taxon>
        <taxon>Globodera</taxon>
    </lineage>
</organism>
<keyword evidence="1" id="KW-1185">Reference proteome</keyword>
<evidence type="ECO:0000313" key="1">
    <source>
        <dbReference type="Proteomes" id="UP000887572"/>
    </source>
</evidence>
<accession>A0A914GQP6</accession>
<name>A0A914GQP6_GLORO</name>
<proteinExistence type="predicted"/>
<dbReference type="Proteomes" id="UP000887572">
    <property type="component" value="Unplaced"/>
</dbReference>
<reference evidence="2" key="1">
    <citation type="submission" date="2022-11" db="UniProtKB">
        <authorList>
            <consortium name="WormBaseParasite"/>
        </authorList>
    </citation>
    <scope>IDENTIFICATION</scope>
</reference>
<dbReference type="WBParaSite" id="Gr19_v10_g10437.t1">
    <property type="protein sequence ID" value="Gr19_v10_g10437.t1"/>
    <property type="gene ID" value="Gr19_v10_g10437"/>
</dbReference>
<evidence type="ECO:0000313" key="2">
    <source>
        <dbReference type="WBParaSite" id="Gr19_v10_g10437.t1"/>
    </source>
</evidence>
<dbReference type="AlphaFoldDB" id="A0A914GQP6"/>
<protein>
    <submittedName>
        <fullName evidence="2">Uncharacterized protein</fullName>
    </submittedName>
</protein>